<evidence type="ECO:0000313" key="4">
    <source>
        <dbReference type="EMBL" id="MBP1046358.1"/>
    </source>
</evidence>
<protein>
    <submittedName>
        <fullName evidence="4">Polysaccharide biosynthesis protein</fullName>
    </submittedName>
</protein>
<evidence type="ECO:0000256" key="1">
    <source>
        <dbReference type="ARBA" id="ARBA00007430"/>
    </source>
</evidence>
<dbReference type="Proteomes" id="UP000673375">
    <property type="component" value="Unassembled WGS sequence"/>
</dbReference>
<evidence type="ECO:0000313" key="5">
    <source>
        <dbReference type="Proteomes" id="UP000673375"/>
    </source>
</evidence>
<accession>A0ABS4CJL0</accession>
<feature type="transmembrane region" description="Helical" evidence="2">
    <location>
        <begin position="39"/>
        <end position="61"/>
    </location>
</feature>
<dbReference type="RefSeq" id="WP_209557186.1">
    <property type="nucleotide sequence ID" value="NZ_JAEDXU010000004.1"/>
</dbReference>
<dbReference type="Pfam" id="PF13727">
    <property type="entry name" value="CoA_binding_3"/>
    <property type="match status" value="1"/>
</dbReference>
<evidence type="ECO:0000256" key="2">
    <source>
        <dbReference type="SAM" id="Phobius"/>
    </source>
</evidence>
<dbReference type="InterPro" id="IPR003869">
    <property type="entry name" value="Polysac_CapD-like"/>
</dbReference>
<feature type="transmembrane region" description="Helical" evidence="2">
    <location>
        <begin position="73"/>
        <end position="92"/>
    </location>
</feature>
<feature type="transmembrane region" description="Helical" evidence="2">
    <location>
        <begin position="7"/>
        <end position="27"/>
    </location>
</feature>
<dbReference type="InterPro" id="IPR036291">
    <property type="entry name" value="NAD(P)-bd_dom_sf"/>
</dbReference>
<feature type="domain" description="Polysaccharide biosynthesis protein CapD-like" evidence="3">
    <location>
        <begin position="277"/>
        <end position="559"/>
    </location>
</feature>
<dbReference type="Pfam" id="PF02719">
    <property type="entry name" value="Polysacc_synt_2"/>
    <property type="match status" value="1"/>
</dbReference>
<dbReference type="CDD" id="cd05237">
    <property type="entry name" value="UDP_invert_4-6DH_SDR_e"/>
    <property type="match status" value="1"/>
</dbReference>
<dbReference type="Gene3D" id="3.40.50.720">
    <property type="entry name" value="NAD(P)-binding Rossmann-like Domain"/>
    <property type="match status" value="2"/>
</dbReference>
<dbReference type="PANTHER" id="PTHR43318:SF1">
    <property type="entry name" value="POLYSACCHARIDE BIOSYNTHESIS PROTEIN EPSC-RELATED"/>
    <property type="match status" value="1"/>
</dbReference>
<keyword evidence="2" id="KW-1133">Transmembrane helix</keyword>
<gene>
    <name evidence="4" type="ORF">I6N96_08680</name>
</gene>
<organism evidence="4 5">
    <name type="scientific">Enterococcus larvae</name>
    <dbReference type="NCBI Taxonomy" id="2794352"/>
    <lineage>
        <taxon>Bacteria</taxon>
        <taxon>Bacillati</taxon>
        <taxon>Bacillota</taxon>
        <taxon>Bacilli</taxon>
        <taxon>Lactobacillales</taxon>
        <taxon>Enterococcaceae</taxon>
        <taxon>Enterococcus</taxon>
    </lineage>
</organism>
<dbReference type="InterPro" id="IPR051203">
    <property type="entry name" value="Polysaccharide_Synthase-Rel"/>
</dbReference>
<comment type="caution">
    <text evidence="4">The sequence shown here is derived from an EMBL/GenBank/DDBJ whole genome shotgun (WGS) entry which is preliminary data.</text>
</comment>
<proteinExistence type="inferred from homology"/>
<dbReference type="SUPFAM" id="SSF51735">
    <property type="entry name" value="NAD(P)-binding Rossmann-fold domains"/>
    <property type="match status" value="2"/>
</dbReference>
<sequence length="597" mass="67196">MSRRQKLFVLLMLDAIIIIGANIFSYFYMVPYIHVSTDFVVQTIILQLVFYIVFGFVFKIFTRINRFTNLREMIAIFSATSITVLLEGVILFSDSRRFLLLTYLLSTFLIISSRLVWRLIVEWRNGKRYGHVKAKKTLIIGAGEAGRILLSSLSTSTTSDIQVVGFIDDALDKQRMYLGGVKVLGNTQQIPELVEKHGIEMLTIAIPSLKREELQRILDIITPLGLPVNAMPALEEVASGNITISRLKQIDVVDLLGREEVRLDVDQLKDQLTNKVILVTGAGGSIGSEICRQLVHFNPKQLLLVGHGENSIYLIHRELMEKYGNRVIDLVPIIADIQDKKRIVEIMKQYQPDIVYHAAAHKHVPLMEYNPEEAVKNNVFGTKNVAEAAKEQNVESFVMISTDKAVNPPNVMGATKRIAEMIVTGMNEDGKTKFCAVRFGNVLGSRGSVIPVFEEQIRQGGPVTITDFRMTRYFMTIPEASRLVIQAGALARGGEIFILDMGEPVRIYDLAKNMIQLCGYQEGEIEIIETGIRPGEKLYEELLVSKEKNSKQVFDKIFIGNVNGFSIGEIMNFVDHLSENTEEMSRELVRFANDSSK</sequence>
<keyword evidence="2" id="KW-0472">Membrane</keyword>
<keyword evidence="2" id="KW-0812">Transmembrane</keyword>
<reference evidence="4 5" key="1">
    <citation type="submission" date="2020-12" db="EMBL/GenBank/DDBJ databases">
        <title>Vagococcus allomyrinae sp. nov. and Enterococcus lavae sp. nov., isolated from the larvae of Allomyrina dichotoma.</title>
        <authorList>
            <person name="Lee S.D."/>
        </authorList>
    </citation>
    <scope>NUCLEOTIDE SEQUENCE [LARGE SCALE GENOMIC DNA]</scope>
    <source>
        <strain evidence="4 5">BWM-S5</strain>
    </source>
</reference>
<comment type="similarity">
    <text evidence="1">Belongs to the polysaccharide synthase family.</text>
</comment>
<keyword evidence="5" id="KW-1185">Reference proteome</keyword>
<evidence type="ECO:0000259" key="3">
    <source>
        <dbReference type="Pfam" id="PF02719"/>
    </source>
</evidence>
<name>A0ABS4CJL0_9ENTE</name>
<dbReference type="EMBL" id="JAEDXU010000004">
    <property type="protein sequence ID" value="MBP1046358.1"/>
    <property type="molecule type" value="Genomic_DNA"/>
</dbReference>
<dbReference type="PANTHER" id="PTHR43318">
    <property type="entry name" value="UDP-N-ACETYLGLUCOSAMINE 4,6-DEHYDRATASE"/>
    <property type="match status" value="1"/>
</dbReference>